<evidence type="ECO:0000313" key="8">
    <source>
        <dbReference type="Proteomes" id="UP001227101"/>
    </source>
</evidence>
<dbReference type="InterPro" id="IPR011701">
    <property type="entry name" value="MFS"/>
</dbReference>
<gene>
    <name evidence="7" type="ORF">QP939_04430</name>
</gene>
<evidence type="ECO:0000256" key="1">
    <source>
        <dbReference type="ARBA" id="ARBA00004651"/>
    </source>
</evidence>
<accession>A0ABY8XQP9</accession>
<evidence type="ECO:0000256" key="4">
    <source>
        <dbReference type="ARBA" id="ARBA00023136"/>
    </source>
</evidence>
<dbReference type="SUPFAM" id="SSF103473">
    <property type="entry name" value="MFS general substrate transporter"/>
    <property type="match status" value="1"/>
</dbReference>
<evidence type="ECO:0000256" key="3">
    <source>
        <dbReference type="ARBA" id="ARBA00022989"/>
    </source>
</evidence>
<comment type="subcellular location">
    <subcellularLocation>
        <location evidence="1">Cell membrane</location>
        <topology evidence="1">Multi-pass membrane protein</topology>
    </subcellularLocation>
</comment>
<feature type="transmembrane region" description="Helical" evidence="5">
    <location>
        <begin position="68"/>
        <end position="89"/>
    </location>
</feature>
<dbReference type="Proteomes" id="UP001227101">
    <property type="component" value="Chromosome"/>
</dbReference>
<evidence type="ECO:0000259" key="6">
    <source>
        <dbReference type="PROSITE" id="PS50850"/>
    </source>
</evidence>
<keyword evidence="2 5" id="KW-0812">Transmembrane</keyword>
<dbReference type="EMBL" id="CP127173">
    <property type="protein sequence ID" value="WIV57933.1"/>
    <property type="molecule type" value="Genomic_DNA"/>
</dbReference>
<evidence type="ECO:0000256" key="5">
    <source>
        <dbReference type="SAM" id="Phobius"/>
    </source>
</evidence>
<keyword evidence="8" id="KW-1185">Reference proteome</keyword>
<reference evidence="7 8" key="1">
    <citation type="submission" date="2023-06" db="EMBL/GenBank/DDBJ databases">
        <authorList>
            <person name="Oyuntsetseg B."/>
            <person name="Kim S.B."/>
        </authorList>
    </citation>
    <scope>NUCLEOTIDE SEQUENCE [LARGE SCALE GENOMIC DNA]</scope>
    <source>
        <strain evidence="7 8">2-2</strain>
    </source>
</reference>
<dbReference type="Gene3D" id="1.20.1250.20">
    <property type="entry name" value="MFS general substrate transporter like domains"/>
    <property type="match status" value="1"/>
</dbReference>
<dbReference type="PROSITE" id="PS50850">
    <property type="entry name" value="MFS"/>
    <property type="match status" value="1"/>
</dbReference>
<organism evidence="7 8">
    <name type="scientific">Amycolatopsis nalaikhensis</name>
    <dbReference type="NCBI Taxonomy" id="715472"/>
    <lineage>
        <taxon>Bacteria</taxon>
        <taxon>Bacillati</taxon>
        <taxon>Actinomycetota</taxon>
        <taxon>Actinomycetes</taxon>
        <taxon>Pseudonocardiales</taxon>
        <taxon>Pseudonocardiaceae</taxon>
        <taxon>Amycolatopsis</taxon>
    </lineage>
</organism>
<feature type="domain" description="Major facilitator superfamily (MFS) profile" evidence="6">
    <location>
        <begin position="1"/>
        <end position="92"/>
    </location>
</feature>
<keyword evidence="3 5" id="KW-1133">Transmembrane helix</keyword>
<evidence type="ECO:0000313" key="7">
    <source>
        <dbReference type="EMBL" id="WIV57933.1"/>
    </source>
</evidence>
<name>A0ABY8XQP9_9PSEU</name>
<dbReference type="RefSeq" id="WP_285455255.1">
    <property type="nucleotide sequence ID" value="NZ_CP127173.1"/>
</dbReference>
<dbReference type="Pfam" id="PF07690">
    <property type="entry name" value="MFS_1"/>
    <property type="match status" value="1"/>
</dbReference>
<keyword evidence="4 5" id="KW-0472">Membrane</keyword>
<dbReference type="InterPro" id="IPR036259">
    <property type="entry name" value="MFS_trans_sf"/>
</dbReference>
<protein>
    <submittedName>
        <fullName evidence="7">MFS transporter</fullName>
    </submittedName>
</protein>
<sequence length="92" mass="9393">MLLVLLAASTLGVMGGAVIVPVLELIRGDLGVSGTLAGFILTAHGLAIAVSSPVFGRAIDRWGIRRPMIGGLVVYALGGGAGLVLQRHFVMD</sequence>
<feature type="transmembrane region" description="Helical" evidence="5">
    <location>
        <begin position="33"/>
        <end position="56"/>
    </location>
</feature>
<dbReference type="InterPro" id="IPR020846">
    <property type="entry name" value="MFS_dom"/>
</dbReference>
<evidence type="ECO:0000256" key="2">
    <source>
        <dbReference type="ARBA" id="ARBA00022692"/>
    </source>
</evidence>
<proteinExistence type="predicted"/>